<evidence type="ECO:0000313" key="7">
    <source>
        <dbReference type="Proteomes" id="UP000198870"/>
    </source>
</evidence>
<dbReference type="PANTHER" id="PTHR32071:SF57">
    <property type="entry name" value="C4-DICARBOXYLATE TRANSPORT TRANSCRIPTIONAL REGULATORY PROTEIN DCTD"/>
    <property type="match status" value="1"/>
</dbReference>
<dbReference type="PROSITE" id="PS50045">
    <property type="entry name" value="SIGMA54_INTERACT_4"/>
    <property type="match status" value="1"/>
</dbReference>
<dbReference type="PRINTS" id="PR01590">
    <property type="entry name" value="HTHFIS"/>
</dbReference>
<dbReference type="InterPro" id="IPR002078">
    <property type="entry name" value="Sigma_54_int"/>
</dbReference>
<evidence type="ECO:0000256" key="4">
    <source>
        <dbReference type="ARBA" id="ARBA00023163"/>
    </source>
</evidence>
<proteinExistence type="predicted"/>
<dbReference type="OrthoDB" id="5509291at2"/>
<evidence type="ECO:0000313" key="6">
    <source>
        <dbReference type="EMBL" id="SCY15729.1"/>
    </source>
</evidence>
<dbReference type="PANTHER" id="PTHR32071">
    <property type="entry name" value="TRANSCRIPTIONAL REGULATORY PROTEIN"/>
    <property type="match status" value="1"/>
</dbReference>
<name>A0A1G5DLW0_9BACT</name>
<dbReference type="InterPro" id="IPR027417">
    <property type="entry name" value="P-loop_NTPase"/>
</dbReference>
<keyword evidence="4" id="KW-0804">Transcription</keyword>
<dbReference type="Pfam" id="PF25601">
    <property type="entry name" value="AAA_lid_14"/>
    <property type="match status" value="1"/>
</dbReference>
<keyword evidence="1" id="KW-0547">Nucleotide-binding</keyword>
<dbReference type="InterPro" id="IPR003593">
    <property type="entry name" value="AAA+_ATPase"/>
</dbReference>
<dbReference type="SUPFAM" id="SSF46689">
    <property type="entry name" value="Homeodomain-like"/>
    <property type="match status" value="1"/>
</dbReference>
<protein>
    <submittedName>
        <fullName evidence="6">Regulatory protein, Fis family</fullName>
    </submittedName>
</protein>
<dbReference type="STRING" id="419481.SAMN05216233_104268"/>
<dbReference type="GO" id="GO:0005524">
    <property type="term" value="F:ATP binding"/>
    <property type="evidence" value="ECO:0007669"/>
    <property type="project" value="UniProtKB-KW"/>
</dbReference>
<evidence type="ECO:0000256" key="1">
    <source>
        <dbReference type="ARBA" id="ARBA00022741"/>
    </source>
</evidence>
<dbReference type="PROSITE" id="PS00688">
    <property type="entry name" value="SIGMA54_INTERACT_3"/>
    <property type="match status" value="1"/>
</dbReference>
<sequence>MDLKVNQEIVRDAMVIGSSSKMEHVMDMVCRIAPSSLPVLITGPTGCGKEVIASVIHHMRGDPRLPFVDINCAAIPETLVETLLFGHEKGMFTGATGKHQGYLSITGRGTLFLDEIGELPLPQQAKLLRVIESRSYRPLGGAVNLPFEGRIIAATHADLETMIEHRRFREDLYYRLNVLNLEVPSLQERRQDIPELIRFFLRRVEQRVDFTDGALQAMMALDWPGNIRQLKNTIEKISLLSDENPITEKSVATFAHQEVLPLDETFDNVADQVIDLACEDKVERMETALVRRALLRAEGNKSQAARFLGVHRKYIERKVKLCNGA</sequence>
<dbReference type="Gene3D" id="1.10.8.60">
    <property type="match status" value="1"/>
</dbReference>
<dbReference type="AlphaFoldDB" id="A0A1G5DLW0"/>
<evidence type="ECO:0000256" key="3">
    <source>
        <dbReference type="ARBA" id="ARBA00023015"/>
    </source>
</evidence>
<dbReference type="Gene3D" id="3.40.50.300">
    <property type="entry name" value="P-loop containing nucleotide triphosphate hydrolases"/>
    <property type="match status" value="1"/>
</dbReference>
<gene>
    <name evidence="6" type="ORF">SAMN05216233_104268</name>
</gene>
<dbReference type="EMBL" id="FMUX01000004">
    <property type="protein sequence ID" value="SCY15729.1"/>
    <property type="molecule type" value="Genomic_DNA"/>
</dbReference>
<dbReference type="SUPFAM" id="SSF52540">
    <property type="entry name" value="P-loop containing nucleoside triphosphate hydrolases"/>
    <property type="match status" value="1"/>
</dbReference>
<keyword evidence="2" id="KW-0067">ATP-binding</keyword>
<keyword evidence="7" id="KW-1185">Reference proteome</keyword>
<dbReference type="Gene3D" id="1.10.10.60">
    <property type="entry name" value="Homeodomain-like"/>
    <property type="match status" value="1"/>
</dbReference>
<reference evidence="6 7" key="1">
    <citation type="submission" date="2016-10" db="EMBL/GenBank/DDBJ databases">
        <authorList>
            <person name="de Groot N.N."/>
        </authorList>
    </citation>
    <scope>NUCLEOTIDE SEQUENCE [LARGE SCALE GENOMIC DNA]</scope>
    <source>
        <strain evidence="6 7">AA1</strain>
    </source>
</reference>
<accession>A0A1G5DLW0</accession>
<evidence type="ECO:0000259" key="5">
    <source>
        <dbReference type="PROSITE" id="PS50045"/>
    </source>
</evidence>
<dbReference type="InterPro" id="IPR025944">
    <property type="entry name" value="Sigma_54_int_dom_CS"/>
</dbReference>
<dbReference type="FunFam" id="3.40.50.300:FF:000006">
    <property type="entry name" value="DNA-binding transcriptional regulator NtrC"/>
    <property type="match status" value="1"/>
</dbReference>
<dbReference type="InterPro" id="IPR002197">
    <property type="entry name" value="HTH_Fis"/>
</dbReference>
<dbReference type="InterPro" id="IPR009057">
    <property type="entry name" value="Homeodomain-like_sf"/>
</dbReference>
<dbReference type="InterPro" id="IPR058031">
    <property type="entry name" value="AAA_lid_NorR"/>
</dbReference>
<dbReference type="GO" id="GO:0006355">
    <property type="term" value="P:regulation of DNA-templated transcription"/>
    <property type="evidence" value="ECO:0007669"/>
    <property type="project" value="InterPro"/>
</dbReference>
<dbReference type="Pfam" id="PF02954">
    <property type="entry name" value="HTH_8"/>
    <property type="match status" value="1"/>
</dbReference>
<organism evidence="6 7">
    <name type="scientific">Desulfoluna spongiiphila</name>
    <dbReference type="NCBI Taxonomy" id="419481"/>
    <lineage>
        <taxon>Bacteria</taxon>
        <taxon>Pseudomonadati</taxon>
        <taxon>Thermodesulfobacteriota</taxon>
        <taxon>Desulfobacteria</taxon>
        <taxon>Desulfobacterales</taxon>
        <taxon>Desulfolunaceae</taxon>
        <taxon>Desulfoluna</taxon>
    </lineage>
</organism>
<dbReference type="Proteomes" id="UP000198870">
    <property type="component" value="Unassembled WGS sequence"/>
</dbReference>
<dbReference type="Pfam" id="PF00158">
    <property type="entry name" value="Sigma54_activat"/>
    <property type="match status" value="1"/>
</dbReference>
<evidence type="ECO:0000256" key="2">
    <source>
        <dbReference type="ARBA" id="ARBA00022840"/>
    </source>
</evidence>
<dbReference type="GO" id="GO:0043565">
    <property type="term" value="F:sequence-specific DNA binding"/>
    <property type="evidence" value="ECO:0007669"/>
    <property type="project" value="InterPro"/>
</dbReference>
<dbReference type="SMART" id="SM00382">
    <property type="entry name" value="AAA"/>
    <property type="match status" value="1"/>
</dbReference>
<dbReference type="RefSeq" id="WP_092210106.1">
    <property type="nucleotide sequence ID" value="NZ_FMUX01000004.1"/>
</dbReference>
<feature type="domain" description="Sigma-54 factor interaction" evidence="5">
    <location>
        <begin position="15"/>
        <end position="239"/>
    </location>
</feature>
<dbReference type="CDD" id="cd00009">
    <property type="entry name" value="AAA"/>
    <property type="match status" value="1"/>
</dbReference>
<keyword evidence="3" id="KW-0805">Transcription regulation</keyword>